<evidence type="ECO:0000313" key="2">
    <source>
        <dbReference type="Proteomes" id="UP000799118"/>
    </source>
</evidence>
<keyword evidence="2" id="KW-1185">Reference proteome</keyword>
<dbReference type="Proteomes" id="UP000799118">
    <property type="component" value="Unassembled WGS sequence"/>
</dbReference>
<dbReference type="AlphaFoldDB" id="A0A6A4I7P2"/>
<accession>A0A6A4I7P2</accession>
<evidence type="ECO:0000313" key="1">
    <source>
        <dbReference type="EMBL" id="KAE9405980.1"/>
    </source>
</evidence>
<gene>
    <name evidence="1" type="ORF">BT96DRAFT_294513</name>
</gene>
<protein>
    <submittedName>
        <fullName evidence="1">Uncharacterized protein</fullName>
    </submittedName>
</protein>
<proteinExistence type="predicted"/>
<sequence>MNALRYRGYFSPSLGFKFKRSYKVGKLQPTVFTDGCCRYHPSVKRFNLYLLVHPYGHQQERTSLALAIHFQVRAFLVFSLFRSVVAFSVEVVATASQLMMLLSLHKE</sequence>
<dbReference type="EMBL" id="ML769405">
    <property type="protein sequence ID" value="KAE9405980.1"/>
    <property type="molecule type" value="Genomic_DNA"/>
</dbReference>
<organism evidence="1 2">
    <name type="scientific">Gymnopus androsaceus JB14</name>
    <dbReference type="NCBI Taxonomy" id="1447944"/>
    <lineage>
        <taxon>Eukaryota</taxon>
        <taxon>Fungi</taxon>
        <taxon>Dikarya</taxon>
        <taxon>Basidiomycota</taxon>
        <taxon>Agaricomycotina</taxon>
        <taxon>Agaricomycetes</taxon>
        <taxon>Agaricomycetidae</taxon>
        <taxon>Agaricales</taxon>
        <taxon>Marasmiineae</taxon>
        <taxon>Omphalotaceae</taxon>
        <taxon>Gymnopus</taxon>
    </lineage>
</organism>
<reference evidence="1" key="1">
    <citation type="journal article" date="2019" name="Environ. Microbiol.">
        <title>Fungal ecological strategies reflected in gene transcription - a case study of two litter decomposers.</title>
        <authorList>
            <person name="Barbi F."/>
            <person name="Kohler A."/>
            <person name="Barry K."/>
            <person name="Baskaran P."/>
            <person name="Daum C."/>
            <person name="Fauchery L."/>
            <person name="Ihrmark K."/>
            <person name="Kuo A."/>
            <person name="LaButti K."/>
            <person name="Lipzen A."/>
            <person name="Morin E."/>
            <person name="Grigoriev I.V."/>
            <person name="Henrissat B."/>
            <person name="Lindahl B."/>
            <person name="Martin F."/>
        </authorList>
    </citation>
    <scope>NUCLEOTIDE SEQUENCE</scope>
    <source>
        <strain evidence="1">JB14</strain>
    </source>
</reference>
<name>A0A6A4I7P2_9AGAR</name>